<dbReference type="PANTHER" id="PTHR44757">
    <property type="entry name" value="DIGUANYLATE CYCLASE DGCP"/>
    <property type="match status" value="1"/>
</dbReference>
<feature type="domain" description="EAL" evidence="3">
    <location>
        <begin position="697"/>
        <end position="953"/>
    </location>
</feature>
<reference evidence="5 6" key="1">
    <citation type="submission" date="2017-01" db="EMBL/GenBank/DDBJ databases">
        <authorList>
            <person name="Mah S.A."/>
            <person name="Swanson W.J."/>
            <person name="Moy G.W."/>
            <person name="Vacquier V.D."/>
        </authorList>
    </citation>
    <scope>NUCLEOTIDE SEQUENCE [LARGE SCALE GENOMIC DNA]</scope>
    <source>
        <strain evidence="5 6">RU36E</strain>
    </source>
</reference>
<dbReference type="InterPro" id="IPR001633">
    <property type="entry name" value="EAL_dom"/>
</dbReference>
<keyword evidence="1" id="KW-0472">Membrane</keyword>
<dbReference type="NCBIfam" id="TIGR00229">
    <property type="entry name" value="sensory_box"/>
    <property type="match status" value="1"/>
</dbReference>
<sequence>MQFAFRRLLFLLCLCLLSGVVRAELPLLDLRRADVDTVPAVRLLEDASGQLSLYQARGRLLSEGTELRAVPSLGWSDSAWWLGFKLQGRAGERYYLWLDHAFLDDVQLWVLVGDQLQLYRQVGDRLPFARRDEPGRAFLLPLPTLGSAPQELLLRISSSSSIGLPLKLIPAEQKDRLLATSWLGNGLIVGALLVMALFHLLKFVASPDRRLGYYCATIFSVAWYTASINDLTNLLLWRHVPWVAPFETNLFGVLTLVCSTLFISASLRLDQGLPRLLRHLLIAAHGIALIWVQISGGRQGSAEAVNLMMLLTGLFQLGLTLVALYLRRPYAGWFALFWSAAILLMLMLGLSRAGVMPRNIWLDLLHAWLPVISVFLFGMLNGRQLDDVRQALLASREQAIVNLEQYRGLFRNAAEGIFRCNRQGLLLETNPSFLRLLGRPESAAELLQAQPIQGLLAPGDWQRLCGQLSEAQPTASGEVQLKAADGQSRWVHLSLHEQRSQHCIEGIVVDLSERRALEQRLARQAAHDSLTGLVNRRELERLLQGSLEGDGRRFSHLLFLDLDQFKQVNDLCGHSAGDQLLRQLAGHLLGCLPSQAELARIGGDEFAVLLAGCERHEALAQAERLRQAVEEFVFSYGGRPFRLCVSIGVLELESGVRDWEEALNWADNASSMAKAQGRNRVHLFNPADGALVEHQRQLQWIARLREAIEQQHFELFYQPVRPLQGSEEGLHYEVLLRYRDPQSGEWVAPGQFFAAAERYGFLAQIDRWVLRRYCEWLAANPRHQMELGQVNINLSAPSLLDPEFHDLLDELLDTHRLPATRLCLEITEMVALAELGSSAGWIERLRRRGLRVALDDFGSGFASYAYLRHLPLDLLKIDGTFVRGIERDPINRAMVGSMVQIARQLGLRTVAEFVENAAAQDCLRELGIDYAQGYFIGRPHPLAELADALFAEPSLPR</sequence>
<name>A0A1N6N4V4_AQUAC</name>
<dbReference type="InterPro" id="IPR052155">
    <property type="entry name" value="Biofilm_reg_signaling"/>
</dbReference>
<dbReference type="SMART" id="SM00267">
    <property type="entry name" value="GGDEF"/>
    <property type="match status" value="1"/>
</dbReference>
<dbReference type="InterPro" id="IPR011622">
    <property type="entry name" value="7TMR_DISM_rcpt_extracell_dom2"/>
</dbReference>
<evidence type="ECO:0000259" key="2">
    <source>
        <dbReference type="PROSITE" id="PS50113"/>
    </source>
</evidence>
<dbReference type="InterPro" id="IPR011623">
    <property type="entry name" value="7TMR_DISM_rcpt_extracell_dom1"/>
</dbReference>
<dbReference type="InterPro" id="IPR000160">
    <property type="entry name" value="GGDEF_dom"/>
</dbReference>
<dbReference type="EMBL" id="FTMP01000001">
    <property type="protein sequence ID" value="SIP87088.1"/>
    <property type="molecule type" value="Genomic_DNA"/>
</dbReference>
<dbReference type="Gene3D" id="3.20.20.450">
    <property type="entry name" value="EAL domain"/>
    <property type="match status" value="1"/>
</dbReference>
<dbReference type="InterPro" id="IPR035919">
    <property type="entry name" value="EAL_sf"/>
</dbReference>
<dbReference type="NCBIfam" id="TIGR00254">
    <property type="entry name" value="GGDEF"/>
    <property type="match status" value="1"/>
</dbReference>
<feature type="transmembrane region" description="Helical" evidence="1">
    <location>
        <begin position="182"/>
        <end position="204"/>
    </location>
</feature>
<dbReference type="SMART" id="SM00052">
    <property type="entry name" value="EAL"/>
    <property type="match status" value="1"/>
</dbReference>
<dbReference type="Proteomes" id="UP000185841">
    <property type="component" value="Unassembled WGS sequence"/>
</dbReference>
<evidence type="ECO:0000313" key="5">
    <source>
        <dbReference type="EMBL" id="SIP87088.1"/>
    </source>
</evidence>
<organism evidence="5 6">
    <name type="scientific">Aquipseudomonas alcaligenes</name>
    <name type="common">Pseudomonas alcaligenes</name>
    <dbReference type="NCBI Taxonomy" id="43263"/>
    <lineage>
        <taxon>Bacteria</taxon>
        <taxon>Pseudomonadati</taxon>
        <taxon>Pseudomonadota</taxon>
        <taxon>Gammaproteobacteria</taxon>
        <taxon>Pseudomonadales</taxon>
        <taxon>Pseudomonadaceae</taxon>
        <taxon>Aquipseudomonas</taxon>
    </lineage>
</organism>
<dbReference type="InterPro" id="IPR035965">
    <property type="entry name" value="PAS-like_dom_sf"/>
</dbReference>
<dbReference type="PROSITE" id="PS50883">
    <property type="entry name" value="EAL"/>
    <property type="match status" value="1"/>
</dbReference>
<keyword evidence="1" id="KW-1133">Transmembrane helix</keyword>
<feature type="domain" description="PAC" evidence="2">
    <location>
        <begin position="475"/>
        <end position="523"/>
    </location>
</feature>
<feature type="transmembrane region" description="Helical" evidence="1">
    <location>
        <begin position="211"/>
        <end position="229"/>
    </location>
</feature>
<dbReference type="Pfam" id="PF00563">
    <property type="entry name" value="EAL"/>
    <property type="match status" value="1"/>
</dbReference>
<dbReference type="PANTHER" id="PTHR44757:SF2">
    <property type="entry name" value="BIOFILM ARCHITECTURE MAINTENANCE PROTEIN MBAA"/>
    <property type="match status" value="1"/>
</dbReference>
<evidence type="ECO:0000256" key="1">
    <source>
        <dbReference type="SAM" id="Phobius"/>
    </source>
</evidence>
<dbReference type="SMART" id="SM00091">
    <property type="entry name" value="PAS"/>
    <property type="match status" value="2"/>
</dbReference>
<feature type="transmembrane region" description="Helical" evidence="1">
    <location>
        <begin position="333"/>
        <end position="354"/>
    </location>
</feature>
<dbReference type="CDD" id="cd01949">
    <property type="entry name" value="GGDEF"/>
    <property type="match status" value="1"/>
</dbReference>
<evidence type="ECO:0000259" key="4">
    <source>
        <dbReference type="PROSITE" id="PS50887"/>
    </source>
</evidence>
<dbReference type="CDD" id="cd00130">
    <property type="entry name" value="PAS"/>
    <property type="match status" value="1"/>
</dbReference>
<dbReference type="Gene3D" id="3.30.450.20">
    <property type="entry name" value="PAS domain"/>
    <property type="match status" value="1"/>
</dbReference>
<dbReference type="AlphaFoldDB" id="A0A1N6N4V4"/>
<dbReference type="InterPro" id="IPR029787">
    <property type="entry name" value="Nucleotide_cyclase"/>
</dbReference>
<gene>
    <name evidence="5" type="ORF">SAMN05878282_10119</name>
</gene>
<dbReference type="SUPFAM" id="SSF55785">
    <property type="entry name" value="PYP-like sensor domain (PAS domain)"/>
    <property type="match status" value="1"/>
</dbReference>
<feature type="transmembrane region" description="Helical" evidence="1">
    <location>
        <begin position="249"/>
        <end position="269"/>
    </location>
</feature>
<dbReference type="PROSITE" id="PS50113">
    <property type="entry name" value="PAC"/>
    <property type="match status" value="1"/>
</dbReference>
<dbReference type="InterPro" id="IPR043128">
    <property type="entry name" value="Rev_trsase/Diguanyl_cyclase"/>
</dbReference>
<dbReference type="SUPFAM" id="SSF55073">
    <property type="entry name" value="Nucleotide cyclase"/>
    <property type="match status" value="1"/>
</dbReference>
<dbReference type="Pfam" id="PF13188">
    <property type="entry name" value="PAS_8"/>
    <property type="match status" value="1"/>
</dbReference>
<accession>A0A1N6N4V4</accession>
<dbReference type="RefSeq" id="WP_076423375.1">
    <property type="nucleotide sequence ID" value="NZ_FTMP01000001.1"/>
</dbReference>
<protein>
    <submittedName>
        <fullName evidence="5">PAS domain S-box-containing protein/diguanylate cyclase (GGDEF) domain-containing protein</fullName>
    </submittedName>
</protein>
<dbReference type="Pfam" id="PF00990">
    <property type="entry name" value="GGDEF"/>
    <property type="match status" value="1"/>
</dbReference>
<feature type="transmembrane region" description="Helical" evidence="1">
    <location>
        <begin position="276"/>
        <end position="294"/>
    </location>
</feature>
<dbReference type="Pfam" id="PF07696">
    <property type="entry name" value="7TMR-DISMED2"/>
    <property type="match status" value="1"/>
</dbReference>
<dbReference type="PROSITE" id="PS50887">
    <property type="entry name" value="GGDEF"/>
    <property type="match status" value="1"/>
</dbReference>
<dbReference type="SUPFAM" id="SSF141868">
    <property type="entry name" value="EAL domain-like"/>
    <property type="match status" value="1"/>
</dbReference>
<keyword evidence="1" id="KW-0812">Transmembrane</keyword>
<feature type="transmembrane region" description="Helical" evidence="1">
    <location>
        <begin position="306"/>
        <end position="326"/>
    </location>
</feature>
<dbReference type="Gene3D" id="3.30.70.270">
    <property type="match status" value="1"/>
</dbReference>
<dbReference type="CDD" id="cd01948">
    <property type="entry name" value="EAL"/>
    <property type="match status" value="1"/>
</dbReference>
<dbReference type="InterPro" id="IPR000700">
    <property type="entry name" value="PAS-assoc_C"/>
</dbReference>
<evidence type="ECO:0000313" key="6">
    <source>
        <dbReference type="Proteomes" id="UP000185841"/>
    </source>
</evidence>
<proteinExistence type="predicted"/>
<dbReference type="Pfam" id="PF07695">
    <property type="entry name" value="7TMR-DISM_7TM"/>
    <property type="match status" value="1"/>
</dbReference>
<dbReference type="InterPro" id="IPR000014">
    <property type="entry name" value="PAS"/>
</dbReference>
<dbReference type="Gene3D" id="2.60.40.2380">
    <property type="match status" value="1"/>
</dbReference>
<evidence type="ECO:0000259" key="3">
    <source>
        <dbReference type="PROSITE" id="PS50883"/>
    </source>
</evidence>
<feature type="domain" description="GGDEF" evidence="4">
    <location>
        <begin position="553"/>
        <end position="686"/>
    </location>
</feature>